<feature type="transmembrane region" description="Helical" evidence="1">
    <location>
        <begin position="83"/>
        <end position="103"/>
    </location>
</feature>
<dbReference type="EMBL" id="JARJLG010000015">
    <property type="protein sequence ID" value="KAJ7774534.1"/>
    <property type="molecule type" value="Genomic_DNA"/>
</dbReference>
<feature type="transmembrane region" description="Helical" evidence="1">
    <location>
        <begin position="38"/>
        <end position="62"/>
    </location>
</feature>
<dbReference type="Proteomes" id="UP001215280">
    <property type="component" value="Unassembled WGS sequence"/>
</dbReference>
<protein>
    <submittedName>
        <fullName evidence="2">Uncharacterized protein</fullName>
    </submittedName>
</protein>
<evidence type="ECO:0000313" key="2">
    <source>
        <dbReference type="EMBL" id="KAJ7774534.1"/>
    </source>
</evidence>
<keyword evidence="1" id="KW-0472">Membrane</keyword>
<keyword evidence="1" id="KW-0812">Transmembrane</keyword>
<dbReference type="PANTHER" id="PTHR39605">
    <property type="entry name" value="MAJOR FACILITATOR SUPERFAMILY (MFS) PROFILE DOMAIN-CONTAINING PROTEIN"/>
    <property type="match status" value="1"/>
</dbReference>
<feature type="transmembrane region" description="Helical" evidence="1">
    <location>
        <begin position="123"/>
        <end position="140"/>
    </location>
</feature>
<dbReference type="AlphaFoldDB" id="A0AAD7NSY3"/>
<feature type="transmembrane region" description="Helical" evidence="1">
    <location>
        <begin position="147"/>
        <end position="167"/>
    </location>
</feature>
<evidence type="ECO:0000256" key="1">
    <source>
        <dbReference type="SAM" id="Phobius"/>
    </source>
</evidence>
<organism evidence="2 3">
    <name type="scientific">Mycena maculata</name>
    <dbReference type="NCBI Taxonomy" id="230809"/>
    <lineage>
        <taxon>Eukaryota</taxon>
        <taxon>Fungi</taxon>
        <taxon>Dikarya</taxon>
        <taxon>Basidiomycota</taxon>
        <taxon>Agaricomycotina</taxon>
        <taxon>Agaricomycetes</taxon>
        <taxon>Agaricomycetidae</taxon>
        <taxon>Agaricales</taxon>
        <taxon>Marasmiineae</taxon>
        <taxon>Mycenaceae</taxon>
        <taxon>Mycena</taxon>
    </lineage>
</organism>
<reference evidence="2" key="1">
    <citation type="submission" date="2023-03" db="EMBL/GenBank/DDBJ databases">
        <title>Massive genome expansion in bonnet fungi (Mycena s.s.) driven by repeated elements and novel gene families across ecological guilds.</title>
        <authorList>
            <consortium name="Lawrence Berkeley National Laboratory"/>
            <person name="Harder C.B."/>
            <person name="Miyauchi S."/>
            <person name="Viragh M."/>
            <person name="Kuo A."/>
            <person name="Thoen E."/>
            <person name="Andreopoulos B."/>
            <person name="Lu D."/>
            <person name="Skrede I."/>
            <person name="Drula E."/>
            <person name="Henrissat B."/>
            <person name="Morin E."/>
            <person name="Kohler A."/>
            <person name="Barry K."/>
            <person name="LaButti K."/>
            <person name="Morin E."/>
            <person name="Salamov A."/>
            <person name="Lipzen A."/>
            <person name="Mereny Z."/>
            <person name="Hegedus B."/>
            <person name="Baldrian P."/>
            <person name="Stursova M."/>
            <person name="Weitz H."/>
            <person name="Taylor A."/>
            <person name="Grigoriev I.V."/>
            <person name="Nagy L.G."/>
            <person name="Martin F."/>
            <person name="Kauserud H."/>
        </authorList>
    </citation>
    <scope>NUCLEOTIDE SEQUENCE</scope>
    <source>
        <strain evidence="2">CBHHK188m</strain>
    </source>
</reference>
<evidence type="ECO:0000313" key="3">
    <source>
        <dbReference type="Proteomes" id="UP001215280"/>
    </source>
</evidence>
<proteinExistence type="predicted"/>
<sequence>MSDIELDDLSKRAPRAAEIPGPLSIGSNEWVPDAVSSYWAWSTASLLILISLILSVSPRLLLFLSETANAPEKRTVLTSLESFLAIHSSIWLSAIAISLVLNIPSLPPVDVVPRHQSAPRHPLLIPLAVAGSLSAFLAYNTKAVGSLANIVFVGSGTIGLWGAWAAVFGDSSSVSKKTGADKHTSAFIFGNKSAASVQKKEWLKKRKA</sequence>
<keyword evidence="1" id="KW-1133">Transmembrane helix</keyword>
<keyword evidence="3" id="KW-1185">Reference proteome</keyword>
<comment type="caution">
    <text evidence="2">The sequence shown here is derived from an EMBL/GenBank/DDBJ whole genome shotgun (WGS) entry which is preliminary data.</text>
</comment>
<accession>A0AAD7NSY3</accession>
<name>A0AAD7NSY3_9AGAR</name>
<gene>
    <name evidence="2" type="ORF">DFH07DRAFT_799915</name>
</gene>
<dbReference type="PANTHER" id="PTHR39605:SF1">
    <property type="entry name" value="MAJOR FACILITATOR SUPERFAMILY (MFS) PROFILE DOMAIN-CONTAINING PROTEIN"/>
    <property type="match status" value="1"/>
</dbReference>